<dbReference type="PROSITE" id="PS50812">
    <property type="entry name" value="PWWP"/>
    <property type="match status" value="1"/>
</dbReference>
<feature type="region of interest" description="Disordered" evidence="4">
    <location>
        <begin position="226"/>
        <end position="290"/>
    </location>
</feature>
<dbReference type="OrthoDB" id="298344at2759"/>
<dbReference type="EMBL" id="OC948341">
    <property type="protein sequence ID" value="CAD7663614.1"/>
    <property type="molecule type" value="Genomic_DNA"/>
</dbReference>
<evidence type="ECO:0000256" key="2">
    <source>
        <dbReference type="ARBA" id="ARBA00022771"/>
    </source>
</evidence>
<dbReference type="Gene3D" id="2.30.30.140">
    <property type="match status" value="1"/>
</dbReference>
<dbReference type="Pfam" id="PF00855">
    <property type="entry name" value="PWWP"/>
    <property type="match status" value="1"/>
</dbReference>
<name>A0A7R9MPE4_9ACAR</name>
<dbReference type="AlphaFoldDB" id="A0A7R9MPE4"/>
<gene>
    <name evidence="6" type="ORF">ONB1V03_LOCUS20172</name>
</gene>
<evidence type="ECO:0000313" key="6">
    <source>
        <dbReference type="EMBL" id="CAD7663614.1"/>
    </source>
</evidence>
<feature type="non-terminal residue" evidence="6">
    <location>
        <position position="316"/>
    </location>
</feature>
<feature type="compositionally biased region" description="Polar residues" evidence="4">
    <location>
        <begin position="263"/>
        <end position="290"/>
    </location>
</feature>
<feature type="compositionally biased region" description="Low complexity" evidence="4">
    <location>
        <begin position="232"/>
        <end position="262"/>
    </location>
</feature>
<protein>
    <recommendedName>
        <fullName evidence="5">PWWP domain-containing protein</fullName>
    </recommendedName>
</protein>
<keyword evidence="3" id="KW-0862">Zinc</keyword>
<keyword evidence="7" id="KW-1185">Reference proteome</keyword>
<feature type="non-terminal residue" evidence="6">
    <location>
        <position position="1"/>
    </location>
</feature>
<feature type="compositionally biased region" description="Low complexity" evidence="4">
    <location>
        <begin position="123"/>
        <end position="145"/>
    </location>
</feature>
<dbReference type="GO" id="GO:0005737">
    <property type="term" value="C:cytoplasm"/>
    <property type="evidence" value="ECO:0007669"/>
    <property type="project" value="TreeGrafter"/>
</dbReference>
<evidence type="ECO:0000259" key="5">
    <source>
        <dbReference type="PROSITE" id="PS50812"/>
    </source>
</evidence>
<feature type="domain" description="PWWP" evidence="5">
    <location>
        <begin position="1"/>
        <end position="46"/>
    </location>
</feature>
<sequence>VKGYPLWPAKIVRHNGGKQNEVDCRFFGTHDRAWVTADSCWLVSEVHPGSKPNKTHKSKFESAMRELAVHIDRLNAKFADKFKYSPQKTPFSPKEIFICEEDNDYYNRLIASESLNTGEKSPNNSDNSNGNANNIDTNANTNSSDTTDKNMDDSSPNASKPVIPGVFSLTSDKVLDEFKSEIKISNESTILLNKNSKTNVQNKEDVKACARTARVGKRNVAEALRASKILRTTSSSSTSSSASTSPSHRMQSNQSSLLANNSHPIVSSNSSANTRPKTPSISQQLVSTQTNNLREELERLKKQMSFDNAMHKQEIR</sequence>
<accession>A0A7R9MPE4</accession>
<dbReference type="SUPFAM" id="SSF63748">
    <property type="entry name" value="Tudor/PWWP/MBT"/>
    <property type="match status" value="1"/>
</dbReference>
<evidence type="ECO:0000256" key="1">
    <source>
        <dbReference type="ARBA" id="ARBA00022723"/>
    </source>
</evidence>
<evidence type="ECO:0000256" key="4">
    <source>
        <dbReference type="SAM" id="MobiDB-lite"/>
    </source>
</evidence>
<dbReference type="PANTHER" id="PTHR46453:SF5">
    <property type="entry name" value="PROTEIN KINASE C-BINDING PROTEIN 1 ISOFORM X1"/>
    <property type="match status" value="1"/>
</dbReference>
<dbReference type="InterPro" id="IPR000313">
    <property type="entry name" value="PWWP_dom"/>
</dbReference>
<evidence type="ECO:0000313" key="7">
    <source>
        <dbReference type="Proteomes" id="UP000728032"/>
    </source>
</evidence>
<dbReference type="GO" id="GO:0008270">
    <property type="term" value="F:zinc ion binding"/>
    <property type="evidence" value="ECO:0007669"/>
    <property type="project" value="UniProtKB-KW"/>
</dbReference>
<dbReference type="EMBL" id="CAJPVJ010033516">
    <property type="protein sequence ID" value="CAG2180751.1"/>
    <property type="molecule type" value="Genomic_DNA"/>
</dbReference>
<evidence type="ECO:0000256" key="3">
    <source>
        <dbReference type="ARBA" id="ARBA00022833"/>
    </source>
</evidence>
<keyword evidence="1" id="KW-0479">Metal-binding</keyword>
<dbReference type="GO" id="GO:0003714">
    <property type="term" value="F:transcription corepressor activity"/>
    <property type="evidence" value="ECO:0007669"/>
    <property type="project" value="TreeGrafter"/>
</dbReference>
<dbReference type="Proteomes" id="UP000728032">
    <property type="component" value="Unassembled WGS sequence"/>
</dbReference>
<keyword evidence="2" id="KW-0863">Zinc-finger</keyword>
<proteinExistence type="predicted"/>
<dbReference type="GO" id="GO:0005634">
    <property type="term" value="C:nucleus"/>
    <property type="evidence" value="ECO:0007669"/>
    <property type="project" value="TreeGrafter"/>
</dbReference>
<dbReference type="PANTHER" id="PTHR46453">
    <property type="entry name" value="PROTEIN KINASE C-BINDING PROTEIN 1"/>
    <property type="match status" value="1"/>
</dbReference>
<reference evidence="6" key="1">
    <citation type="submission" date="2020-11" db="EMBL/GenBank/DDBJ databases">
        <authorList>
            <person name="Tran Van P."/>
        </authorList>
    </citation>
    <scope>NUCLEOTIDE SEQUENCE</scope>
</reference>
<feature type="region of interest" description="Disordered" evidence="4">
    <location>
        <begin position="116"/>
        <end position="164"/>
    </location>
</feature>
<organism evidence="6">
    <name type="scientific">Oppiella nova</name>
    <dbReference type="NCBI Taxonomy" id="334625"/>
    <lineage>
        <taxon>Eukaryota</taxon>
        <taxon>Metazoa</taxon>
        <taxon>Ecdysozoa</taxon>
        <taxon>Arthropoda</taxon>
        <taxon>Chelicerata</taxon>
        <taxon>Arachnida</taxon>
        <taxon>Acari</taxon>
        <taxon>Acariformes</taxon>
        <taxon>Sarcoptiformes</taxon>
        <taxon>Oribatida</taxon>
        <taxon>Brachypylina</taxon>
        <taxon>Oppioidea</taxon>
        <taxon>Oppiidae</taxon>
        <taxon>Oppiella</taxon>
    </lineage>
</organism>